<dbReference type="RefSeq" id="WP_270027008.1">
    <property type="nucleotide sequence ID" value="NZ_JAPDDP010000038.1"/>
</dbReference>
<keyword evidence="1" id="KW-0472">Membrane</keyword>
<dbReference type="EMBL" id="JAPDDP010000038">
    <property type="protein sequence ID" value="MDA0182634.1"/>
    <property type="molecule type" value="Genomic_DNA"/>
</dbReference>
<evidence type="ECO:0000313" key="3">
    <source>
        <dbReference type="Proteomes" id="UP001147653"/>
    </source>
</evidence>
<evidence type="ECO:0000256" key="1">
    <source>
        <dbReference type="SAM" id="Phobius"/>
    </source>
</evidence>
<feature type="transmembrane region" description="Helical" evidence="1">
    <location>
        <begin position="43"/>
        <end position="70"/>
    </location>
</feature>
<sequence length="72" mass="7190">MSCDAFGHAAPNLVTATVLLLAIAFVGWRLRHAARTARGPGRAGIALGVVGLAIVAVPALIVLVAGLFALGC</sequence>
<feature type="transmembrane region" description="Helical" evidence="1">
    <location>
        <begin position="12"/>
        <end position="31"/>
    </location>
</feature>
<name>A0A9X3NCL1_9ACTN</name>
<gene>
    <name evidence="2" type="ORF">OJ997_20150</name>
</gene>
<dbReference type="AlphaFoldDB" id="A0A9X3NCL1"/>
<reference evidence="2" key="1">
    <citation type="submission" date="2022-10" db="EMBL/GenBank/DDBJ databases">
        <title>The WGS of Solirubrobacter phytolaccae KCTC 29190.</title>
        <authorList>
            <person name="Jiang Z."/>
        </authorList>
    </citation>
    <scope>NUCLEOTIDE SEQUENCE</scope>
    <source>
        <strain evidence="2">KCTC 29190</strain>
    </source>
</reference>
<protein>
    <submittedName>
        <fullName evidence="2">Uncharacterized protein</fullName>
    </submittedName>
</protein>
<evidence type="ECO:0000313" key="2">
    <source>
        <dbReference type="EMBL" id="MDA0182634.1"/>
    </source>
</evidence>
<proteinExistence type="predicted"/>
<keyword evidence="1" id="KW-1133">Transmembrane helix</keyword>
<comment type="caution">
    <text evidence="2">The sequence shown here is derived from an EMBL/GenBank/DDBJ whole genome shotgun (WGS) entry which is preliminary data.</text>
</comment>
<keyword evidence="1" id="KW-0812">Transmembrane</keyword>
<dbReference type="Proteomes" id="UP001147653">
    <property type="component" value="Unassembled WGS sequence"/>
</dbReference>
<keyword evidence="3" id="KW-1185">Reference proteome</keyword>
<accession>A0A9X3NCL1</accession>
<organism evidence="2 3">
    <name type="scientific">Solirubrobacter phytolaccae</name>
    <dbReference type="NCBI Taxonomy" id="1404360"/>
    <lineage>
        <taxon>Bacteria</taxon>
        <taxon>Bacillati</taxon>
        <taxon>Actinomycetota</taxon>
        <taxon>Thermoleophilia</taxon>
        <taxon>Solirubrobacterales</taxon>
        <taxon>Solirubrobacteraceae</taxon>
        <taxon>Solirubrobacter</taxon>
    </lineage>
</organism>